<comment type="caution">
    <text evidence="2">The sequence shown here is derived from an EMBL/GenBank/DDBJ whole genome shotgun (WGS) entry which is preliminary data.</text>
</comment>
<keyword evidence="1" id="KW-1133">Transmembrane helix</keyword>
<dbReference type="AlphaFoldDB" id="W7U9W2"/>
<keyword evidence="3" id="KW-1185">Reference proteome</keyword>
<proteinExistence type="predicted"/>
<evidence type="ECO:0000313" key="3">
    <source>
        <dbReference type="Proteomes" id="UP000019335"/>
    </source>
</evidence>
<feature type="transmembrane region" description="Helical" evidence="1">
    <location>
        <begin position="26"/>
        <end position="45"/>
    </location>
</feature>
<gene>
    <name evidence="2" type="ORF">Naga_100022g66</name>
</gene>
<evidence type="ECO:0000313" key="2">
    <source>
        <dbReference type="EMBL" id="EWM29739.1"/>
    </source>
</evidence>
<keyword evidence="1" id="KW-0472">Membrane</keyword>
<evidence type="ECO:0000256" key="1">
    <source>
        <dbReference type="SAM" id="Phobius"/>
    </source>
</evidence>
<accession>W7U9W2</accession>
<name>W7U9W2_9STRA</name>
<sequence>MSRSNIAYTSTTNARWMRLPFCMAQHWMIASSVWNLIGGIILLDVMDEERVGVKSAMKNAWITMRVVADMAERPCTILCRTQVRKRLRWRTQYPAGGNSAPEWYDRKQVHYQVFCTKNSKRVPCDLKCSIAVPFVPSRAFQYI</sequence>
<dbReference type="Proteomes" id="UP000019335">
    <property type="component" value="Chromosome 2"/>
</dbReference>
<reference evidence="2 3" key="1">
    <citation type="journal article" date="2014" name="Mol. Plant">
        <title>Chromosome Scale Genome Assembly and Transcriptome Profiling of Nannochloropsis gaditana in Nitrogen Depletion.</title>
        <authorList>
            <person name="Corteggiani Carpinelli E."/>
            <person name="Telatin A."/>
            <person name="Vitulo N."/>
            <person name="Forcato C."/>
            <person name="D'Angelo M."/>
            <person name="Schiavon R."/>
            <person name="Vezzi A."/>
            <person name="Giacometti G.M."/>
            <person name="Morosinotto T."/>
            <person name="Valle G."/>
        </authorList>
    </citation>
    <scope>NUCLEOTIDE SEQUENCE [LARGE SCALE GENOMIC DNA]</scope>
    <source>
        <strain evidence="2 3">B-31</strain>
    </source>
</reference>
<organism evidence="2 3">
    <name type="scientific">Nannochloropsis gaditana</name>
    <dbReference type="NCBI Taxonomy" id="72520"/>
    <lineage>
        <taxon>Eukaryota</taxon>
        <taxon>Sar</taxon>
        <taxon>Stramenopiles</taxon>
        <taxon>Ochrophyta</taxon>
        <taxon>Eustigmatophyceae</taxon>
        <taxon>Eustigmatales</taxon>
        <taxon>Monodopsidaceae</taxon>
        <taxon>Nannochloropsis</taxon>
    </lineage>
</organism>
<keyword evidence="1" id="KW-0812">Transmembrane</keyword>
<dbReference type="EMBL" id="AZIL01000117">
    <property type="protein sequence ID" value="EWM29739.1"/>
    <property type="molecule type" value="Genomic_DNA"/>
</dbReference>
<protein>
    <submittedName>
        <fullName evidence="2">Uncharacterized protein</fullName>
    </submittedName>
</protein>